<keyword evidence="1" id="KW-0808">Transferase</keyword>
<feature type="domain" description="Protein kinase" evidence="5">
    <location>
        <begin position="15"/>
        <end position="295"/>
    </location>
</feature>
<keyword evidence="4" id="KW-0067">ATP-binding</keyword>
<name>A0A418Y150_9BURK</name>
<gene>
    <name evidence="6" type="ORF">D3872_08740</name>
</gene>
<protein>
    <submittedName>
        <fullName evidence="6">Serine/threonine protein kinase</fullName>
    </submittedName>
</protein>
<dbReference type="InterPro" id="IPR000719">
    <property type="entry name" value="Prot_kinase_dom"/>
</dbReference>
<keyword evidence="3 6" id="KW-0418">Kinase</keyword>
<reference evidence="6 7" key="1">
    <citation type="submission" date="2018-09" db="EMBL/GenBank/DDBJ databases">
        <authorList>
            <person name="Zhu H."/>
        </authorList>
    </citation>
    <scope>NUCLEOTIDE SEQUENCE [LARGE SCALE GENOMIC DNA]</scope>
    <source>
        <strain evidence="6 7">K1S02-61</strain>
    </source>
</reference>
<sequence length="324" mass="35474">MLQAGQLVPLAAGAYRLRRQLAGSSYGLVWQAAGPHGDVALKLVNRPHMARAHPSQRSRWIASANTEIAFLRSLRPWDERHIVRLLDCGEHDGLPVMALELLDTDLAHHLAREREAGRRIGLPAILRWLDQVNHALAKVHQYGWTYLDLKPGNVLLDAGRGRAKLADFGTSRARGAGADAGYAGTASWQAPEQFFPAAHGGYDTDWRSDYFALGALFYYLVTDGLMLRFCSDCGKAWREHQLAGARRMQRELGSAQPQVLSPTEAALFVRCIRRHAHPGRRSGATAALALLRNLIAAEPGGRPSHALQVARMIADIRAAAGVLA</sequence>
<evidence type="ECO:0000313" key="6">
    <source>
        <dbReference type="EMBL" id="RJG19180.1"/>
    </source>
</evidence>
<proteinExistence type="predicted"/>
<dbReference type="AlphaFoldDB" id="A0A418Y150"/>
<dbReference type="Pfam" id="PF00069">
    <property type="entry name" value="Pkinase"/>
    <property type="match status" value="1"/>
</dbReference>
<dbReference type="RefSeq" id="WP_119810403.1">
    <property type="nucleotide sequence ID" value="NZ_QYUP01000087.1"/>
</dbReference>
<keyword evidence="7" id="KW-1185">Reference proteome</keyword>
<evidence type="ECO:0000259" key="5">
    <source>
        <dbReference type="PROSITE" id="PS50011"/>
    </source>
</evidence>
<dbReference type="Gene3D" id="1.10.510.10">
    <property type="entry name" value="Transferase(Phosphotransferase) domain 1"/>
    <property type="match status" value="1"/>
</dbReference>
<evidence type="ECO:0000256" key="1">
    <source>
        <dbReference type="ARBA" id="ARBA00022679"/>
    </source>
</evidence>
<dbReference type="PROSITE" id="PS50011">
    <property type="entry name" value="PROTEIN_KINASE_DOM"/>
    <property type="match status" value="1"/>
</dbReference>
<dbReference type="InterPro" id="IPR011009">
    <property type="entry name" value="Kinase-like_dom_sf"/>
</dbReference>
<dbReference type="SMART" id="SM00220">
    <property type="entry name" value="S_TKc"/>
    <property type="match status" value="1"/>
</dbReference>
<organism evidence="6 7">
    <name type="scientific">Massilia cavernae</name>
    <dbReference type="NCBI Taxonomy" id="2320864"/>
    <lineage>
        <taxon>Bacteria</taxon>
        <taxon>Pseudomonadati</taxon>
        <taxon>Pseudomonadota</taxon>
        <taxon>Betaproteobacteria</taxon>
        <taxon>Burkholderiales</taxon>
        <taxon>Oxalobacteraceae</taxon>
        <taxon>Telluria group</taxon>
        <taxon>Massilia</taxon>
    </lineage>
</organism>
<dbReference type="OrthoDB" id="9801841at2"/>
<accession>A0A418Y150</accession>
<keyword evidence="6" id="KW-0723">Serine/threonine-protein kinase</keyword>
<comment type="caution">
    <text evidence="6">The sequence shown here is derived from an EMBL/GenBank/DDBJ whole genome shotgun (WGS) entry which is preliminary data.</text>
</comment>
<evidence type="ECO:0000256" key="4">
    <source>
        <dbReference type="ARBA" id="ARBA00022840"/>
    </source>
</evidence>
<dbReference type="SUPFAM" id="SSF56112">
    <property type="entry name" value="Protein kinase-like (PK-like)"/>
    <property type="match status" value="1"/>
</dbReference>
<dbReference type="PANTHER" id="PTHR43289">
    <property type="entry name" value="MITOGEN-ACTIVATED PROTEIN KINASE KINASE KINASE 20-RELATED"/>
    <property type="match status" value="1"/>
</dbReference>
<dbReference type="GO" id="GO:0005524">
    <property type="term" value="F:ATP binding"/>
    <property type="evidence" value="ECO:0007669"/>
    <property type="project" value="UniProtKB-KW"/>
</dbReference>
<dbReference type="Proteomes" id="UP000284006">
    <property type="component" value="Unassembled WGS sequence"/>
</dbReference>
<keyword evidence="2" id="KW-0547">Nucleotide-binding</keyword>
<dbReference type="EMBL" id="QYUP01000087">
    <property type="protein sequence ID" value="RJG19180.1"/>
    <property type="molecule type" value="Genomic_DNA"/>
</dbReference>
<dbReference type="PANTHER" id="PTHR43289:SF6">
    <property type="entry name" value="SERINE_THREONINE-PROTEIN KINASE NEKL-3"/>
    <property type="match status" value="1"/>
</dbReference>
<evidence type="ECO:0000313" key="7">
    <source>
        <dbReference type="Proteomes" id="UP000284006"/>
    </source>
</evidence>
<evidence type="ECO:0000256" key="2">
    <source>
        <dbReference type="ARBA" id="ARBA00022741"/>
    </source>
</evidence>
<dbReference type="GO" id="GO:0004674">
    <property type="term" value="F:protein serine/threonine kinase activity"/>
    <property type="evidence" value="ECO:0007669"/>
    <property type="project" value="UniProtKB-KW"/>
</dbReference>
<evidence type="ECO:0000256" key="3">
    <source>
        <dbReference type="ARBA" id="ARBA00022777"/>
    </source>
</evidence>